<dbReference type="AlphaFoldDB" id="A0AAD7M823"/>
<dbReference type="KEGG" id="qsa:O6P43_008533"/>
<dbReference type="EMBL" id="JARAOO010000004">
    <property type="protein sequence ID" value="KAJ7970330.1"/>
    <property type="molecule type" value="Genomic_DNA"/>
</dbReference>
<feature type="compositionally biased region" description="Pro residues" evidence="1">
    <location>
        <begin position="44"/>
        <end position="72"/>
    </location>
</feature>
<evidence type="ECO:0000256" key="2">
    <source>
        <dbReference type="SAM" id="SignalP"/>
    </source>
</evidence>
<keyword evidence="4" id="KW-1185">Reference proteome</keyword>
<proteinExistence type="predicted"/>
<protein>
    <recommendedName>
        <fullName evidence="5">Transmembrane protein</fullName>
    </recommendedName>
</protein>
<evidence type="ECO:0008006" key="5">
    <source>
        <dbReference type="Google" id="ProtNLM"/>
    </source>
</evidence>
<keyword evidence="2" id="KW-0732">Signal</keyword>
<name>A0AAD7M823_QUISA</name>
<feature type="region of interest" description="Disordered" evidence="1">
    <location>
        <begin position="38"/>
        <end position="72"/>
    </location>
</feature>
<gene>
    <name evidence="3" type="ORF">O6P43_008533</name>
</gene>
<evidence type="ECO:0000256" key="1">
    <source>
        <dbReference type="SAM" id="MobiDB-lite"/>
    </source>
</evidence>
<dbReference type="Proteomes" id="UP001163823">
    <property type="component" value="Chromosome 4"/>
</dbReference>
<accession>A0AAD7M823</accession>
<sequence length="72" mass="7843">MGCSSFFKFLILLVLIASTISMLSAARVYAGSRLRMLANKKGSPSPPPPPKIAEPPHHILPPKRPIPPPHHE</sequence>
<evidence type="ECO:0000313" key="4">
    <source>
        <dbReference type="Proteomes" id="UP001163823"/>
    </source>
</evidence>
<feature type="chain" id="PRO_5041960390" description="Transmembrane protein" evidence="2">
    <location>
        <begin position="26"/>
        <end position="72"/>
    </location>
</feature>
<organism evidence="3 4">
    <name type="scientific">Quillaja saponaria</name>
    <name type="common">Soap bark tree</name>
    <dbReference type="NCBI Taxonomy" id="32244"/>
    <lineage>
        <taxon>Eukaryota</taxon>
        <taxon>Viridiplantae</taxon>
        <taxon>Streptophyta</taxon>
        <taxon>Embryophyta</taxon>
        <taxon>Tracheophyta</taxon>
        <taxon>Spermatophyta</taxon>
        <taxon>Magnoliopsida</taxon>
        <taxon>eudicotyledons</taxon>
        <taxon>Gunneridae</taxon>
        <taxon>Pentapetalae</taxon>
        <taxon>rosids</taxon>
        <taxon>fabids</taxon>
        <taxon>Fabales</taxon>
        <taxon>Quillajaceae</taxon>
        <taxon>Quillaja</taxon>
    </lineage>
</organism>
<reference evidence="3" key="1">
    <citation type="journal article" date="2023" name="Science">
        <title>Elucidation of the pathway for biosynthesis of saponin adjuvants from the soapbark tree.</title>
        <authorList>
            <person name="Reed J."/>
            <person name="Orme A."/>
            <person name="El-Demerdash A."/>
            <person name="Owen C."/>
            <person name="Martin L.B.B."/>
            <person name="Misra R.C."/>
            <person name="Kikuchi S."/>
            <person name="Rejzek M."/>
            <person name="Martin A.C."/>
            <person name="Harkess A."/>
            <person name="Leebens-Mack J."/>
            <person name="Louveau T."/>
            <person name="Stephenson M.J."/>
            <person name="Osbourn A."/>
        </authorList>
    </citation>
    <scope>NUCLEOTIDE SEQUENCE</scope>
    <source>
        <strain evidence="3">S10</strain>
    </source>
</reference>
<evidence type="ECO:0000313" key="3">
    <source>
        <dbReference type="EMBL" id="KAJ7970330.1"/>
    </source>
</evidence>
<comment type="caution">
    <text evidence="3">The sequence shown here is derived from an EMBL/GenBank/DDBJ whole genome shotgun (WGS) entry which is preliminary data.</text>
</comment>
<feature type="signal peptide" evidence="2">
    <location>
        <begin position="1"/>
        <end position="25"/>
    </location>
</feature>